<protein>
    <submittedName>
        <fullName evidence="2">Uncharacterized protein</fullName>
    </submittedName>
</protein>
<organism evidence="2 3">
    <name type="scientific">Staphylococcus phage phiSA_BS1</name>
    <dbReference type="NCBI Taxonomy" id="2126734"/>
    <lineage>
        <taxon>Viruses</taxon>
        <taxon>Duplodnaviria</taxon>
        <taxon>Heunggongvirae</taxon>
        <taxon>Uroviricota</taxon>
        <taxon>Caudoviricetes</taxon>
        <taxon>Herelleviridae</taxon>
        <taxon>Twortvirinae</taxon>
        <taxon>Baoshanvirus</taxon>
        <taxon>Baoshanvirus BS1</taxon>
    </lineage>
</organism>
<accession>A0A2P1MXK5</accession>
<feature type="region of interest" description="Disordered" evidence="1">
    <location>
        <begin position="129"/>
        <end position="187"/>
    </location>
</feature>
<reference evidence="2 3" key="1">
    <citation type="submission" date="2018-03" db="EMBL/GenBank/DDBJ databases">
        <title>Isolation, the biological characteristics and genomics of two new strains of lysate Staphylococcus aureus phage.</title>
        <authorList>
            <person name="Jin X."/>
            <person name="Zhang C."/>
        </authorList>
    </citation>
    <scope>NUCLEOTIDE SEQUENCE [LARGE SCALE GENOMIC DNA]</scope>
</reference>
<dbReference type="EMBL" id="MH078572">
    <property type="protein sequence ID" value="AVP40286.1"/>
    <property type="molecule type" value="Genomic_DNA"/>
</dbReference>
<sequence>MIGWTFNQPFVTRRDIQELGGMKHVAKNNYGRNMWRIMDKFQVLPTDERFQNLSPDQIEYIFANMEMDMKEQQRMAKGLKNTVEDDDDSWWNEDSETFDPLREDHDEDDLAKQVDALLSETERRKKAERIKADDYSEEEQEMIKQNHQDEVRDYINKQLEELDDEVNNGKTKEEKPSTTVPEDMTKDDLESAINLFNGTEEETDDFFDI</sequence>
<evidence type="ECO:0000313" key="2">
    <source>
        <dbReference type="EMBL" id="AVP40286.1"/>
    </source>
</evidence>
<evidence type="ECO:0000313" key="3">
    <source>
        <dbReference type="Proteomes" id="UP000241797"/>
    </source>
</evidence>
<evidence type="ECO:0000256" key="1">
    <source>
        <dbReference type="SAM" id="MobiDB-lite"/>
    </source>
</evidence>
<keyword evidence="3" id="KW-1185">Reference proteome</keyword>
<proteinExistence type="predicted"/>
<dbReference type="KEGG" id="vg:54990009"/>
<feature type="compositionally biased region" description="Basic and acidic residues" evidence="1">
    <location>
        <begin position="141"/>
        <end position="160"/>
    </location>
</feature>
<name>A0A2P1MXK5_9CAUD</name>
<dbReference type="GeneID" id="54990009"/>
<dbReference type="Proteomes" id="UP000241797">
    <property type="component" value="Segment"/>
</dbReference>
<dbReference type="RefSeq" id="YP_009799520.1">
    <property type="nucleotide sequence ID" value="NC_047945.1"/>
</dbReference>